<dbReference type="SMART" id="SM00062">
    <property type="entry name" value="PBPb"/>
    <property type="match status" value="1"/>
</dbReference>
<dbReference type="PANTHER" id="PTHR35936:SF17">
    <property type="entry name" value="ARGININE-BINDING EXTRACELLULAR PROTEIN ARTP"/>
    <property type="match status" value="1"/>
</dbReference>
<comment type="caution">
    <text evidence="6">The sequence shown here is derived from an EMBL/GenBank/DDBJ whole genome shotgun (WGS) entry which is preliminary data.</text>
</comment>
<dbReference type="SUPFAM" id="SSF53850">
    <property type="entry name" value="Periplasmic binding protein-like II"/>
    <property type="match status" value="1"/>
</dbReference>
<evidence type="ECO:0000256" key="2">
    <source>
        <dbReference type="ARBA" id="ARBA00010333"/>
    </source>
</evidence>
<protein>
    <submittedName>
        <fullName evidence="6">Transporter substrate-binding domain-containing protein</fullName>
    </submittedName>
</protein>
<dbReference type="Pfam" id="PF00497">
    <property type="entry name" value="SBP_bac_3"/>
    <property type="match status" value="1"/>
</dbReference>
<comment type="subcellular location">
    <subcellularLocation>
        <location evidence="1">Cell envelope</location>
    </subcellularLocation>
</comment>
<evidence type="ECO:0000313" key="7">
    <source>
        <dbReference type="Proteomes" id="UP000467214"/>
    </source>
</evidence>
<name>A0A845BKR1_9NEIS</name>
<accession>A0A845BKR1</accession>
<dbReference type="CDD" id="cd13530">
    <property type="entry name" value="PBP2_peptides_like"/>
    <property type="match status" value="1"/>
</dbReference>
<dbReference type="PROSITE" id="PS51257">
    <property type="entry name" value="PROKAR_LIPOPROTEIN"/>
    <property type="match status" value="1"/>
</dbReference>
<reference evidence="6 7" key="1">
    <citation type="submission" date="2019-12" db="EMBL/GenBank/DDBJ databases">
        <title>Neisseriaceae gen. nov. sp. Genome sequencing and assembly.</title>
        <authorList>
            <person name="Liu Z."/>
            <person name="Li A."/>
        </authorList>
    </citation>
    <scope>NUCLEOTIDE SEQUENCE [LARGE SCALE GENOMIC DNA]</scope>
    <source>
        <strain evidence="6 7">B2N2-7</strain>
    </source>
</reference>
<proteinExistence type="inferred from homology"/>
<keyword evidence="3" id="KW-0732">Signal</keyword>
<evidence type="ECO:0000313" key="6">
    <source>
        <dbReference type="EMBL" id="MXR36925.1"/>
    </source>
</evidence>
<sequence>MGRRVFLASVLSGVLTACNDSQSPFSGVFGRVAVQPLRVGINAAYAPFESLNARGEPVGFDIDLMRLVASHMGRELVFVNLPWRRLLQSLAQRRLDVVISAVAVTPARARNFLFTRPYYRERQGLLRAQALVALPLQQIRRIGVLEYSRADDHLARLGVESGQIKAYPDAVLMQAAYHAGEVNALFGDEHVLRVLHVETTDTLSFDAAFGLDEYAIVLPMGAEDLQAQLNQSLQELEHSGALAALVRQLDI</sequence>
<dbReference type="PANTHER" id="PTHR35936">
    <property type="entry name" value="MEMBRANE-BOUND LYTIC MUREIN TRANSGLYCOSYLASE F"/>
    <property type="match status" value="1"/>
</dbReference>
<organism evidence="6 7">
    <name type="scientific">Craterilacuibacter sinensis</name>
    <dbReference type="NCBI Taxonomy" id="2686017"/>
    <lineage>
        <taxon>Bacteria</taxon>
        <taxon>Pseudomonadati</taxon>
        <taxon>Pseudomonadota</taxon>
        <taxon>Betaproteobacteria</taxon>
        <taxon>Neisseriales</taxon>
        <taxon>Neisseriaceae</taxon>
        <taxon>Craterilacuibacter</taxon>
    </lineage>
</organism>
<evidence type="ECO:0000256" key="3">
    <source>
        <dbReference type="ARBA" id="ARBA00022729"/>
    </source>
</evidence>
<gene>
    <name evidence="6" type="ORF">GQF02_08065</name>
</gene>
<evidence type="ECO:0000256" key="4">
    <source>
        <dbReference type="RuleBase" id="RU003744"/>
    </source>
</evidence>
<dbReference type="Proteomes" id="UP000467214">
    <property type="component" value="Unassembled WGS sequence"/>
</dbReference>
<dbReference type="InterPro" id="IPR018313">
    <property type="entry name" value="SBP_3_CS"/>
</dbReference>
<dbReference type="EMBL" id="WSSB01000006">
    <property type="protein sequence ID" value="MXR36925.1"/>
    <property type="molecule type" value="Genomic_DNA"/>
</dbReference>
<dbReference type="RefSeq" id="WP_160796236.1">
    <property type="nucleotide sequence ID" value="NZ_WSSB01000006.1"/>
</dbReference>
<dbReference type="InterPro" id="IPR001638">
    <property type="entry name" value="Solute-binding_3/MltF_N"/>
</dbReference>
<keyword evidence="7" id="KW-1185">Reference proteome</keyword>
<evidence type="ECO:0000256" key="1">
    <source>
        <dbReference type="ARBA" id="ARBA00004196"/>
    </source>
</evidence>
<dbReference type="AlphaFoldDB" id="A0A845BKR1"/>
<dbReference type="Gene3D" id="3.40.190.10">
    <property type="entry name" value="Periplasmic binding protein-like II"/>
    <property type="match status" value="2"/>
</dbReference>
<evidence type="ECO:0000259" key="5">
    <source>
        <dbReference type="SMART" id="SM00062"/>
    </source>
</evidence>
<dbReference type="PROSITE" id="PS01039">
    <property type="entry name" value="SBP_BACTERIAL_3"/>
    <property type="match status" value="1"/>
</dbReference>
<comment type="similarity">
    <text evidence="2 4">Belongs to the bacterial solute-binding protein 3 family.</text>
</comment>
<feature type="domain" description="Solute-binding protein family 3/N-terminal" evidence="5">
    <location>
        <begin position="36"/>
        <end position="250"/>
    </location>
</feature>
<dbReference type="GO" id="GO:0030313">
    <property type="term" value="C:cell envelope"/>
    <property type="evidence" value="ECO:0007669"/>
    <property type="project" value="UniProtKB-SubCell"/>
</dbReference>